<feature type="domain" description="C-methyltransferase" evidence="2">
    <location>
        <begin position="251"/>
        <end position="372"/>
    </location>
</feature>
<dbReference type="Gene3D" id="3.40.50.150">
    <property type="entry name" value="Vaccinia Virus protein VP39"/>
    <property type="match status" value="1"/>
</dbReference>
<dbReference type="CDD" id="cd02440">
    <property type="entry name" value="AdoMet_MTases"/>
    <property type="match status" value="1"/>
</dbReference>
<sequence>MNLEPIKTCRNCNSDQLSTIMSVGEQYIAAYTPKDTEPEPVLDKFPLELIRCKASNCGLVQLRHSTPSDILYERYFYRSGINKTMTDNLNEIAIQAMSKVELNENDIVLDIGCNDGTLLKNYKTKKLRVVGIDPAKNMAQFSKETGANIIVDYFNEKSFVKHYGNEKAKIITSIAMFYDLEEPNQFISDIVNILDNNGVWVIELKYLPTMIFQNAFDNIVHEHIEYYHFSVIENMLKKHSLKAIDVLLNDSNGGSIRVFVKHSNQPIDVESEKHLAEVRDSEAAMNLNTDKPYEEFLQRCEKLRDDTISFIKKEVNAGKKIHAYGASTKGNTILQYYGLDDNLIDAIADRNPDKWYRKTIGTNLKIISEEESRS</sequence>
<evidence type="ECO:0000313" key="3">
    <source>
        <dbReference type="EMBL" id="SVB71877.1"/>
    </source>
</evidence>
<evidence type="ECO:0000259" key="1">
    <source>
        <dbReference type="Pfam" id="PF08421"/>
    </source>
</evidence>
<evidence type="ECO:0000259" key="2">
    <source>
        <dbReference type="Pfam" id="PF08484"/>
    </source>
</evidence>
<dbReference type="Gene3D" id="3.40.50.720">
    <property type="entry name" value="NAD(P)-binding Rossmann-like Domain"/>
    <property type="match status" value="1"/>
</dbReference>
<proteinExistence type="predicted"/>
<dbReference type="SUPFAM" id="SSF53335">
    <property type="entry name" value="S-adenosyl-L-methionine-dependent methyltransferases"/>
    <property type="match status" value="1"/>
</dbReference>
<accession>A0A382GBB6</accession>
<dbReference type="InterPro" id="IPR013630">
    <property type="entry name" value="Methyltransf_Zn-bd_dom_put"/>
</dbReference>
<dbReference type="InterPro" id="IPR029063">
    <property type="entry name" value="SAM-dependent_MTases_sf"/>
</dbReference>
<feature type="non-terminal residue" evidence="3">
    <location>
        <position position="374"/>
    </location>
</feature>
<feature type="domain" description="Methyltransferase putative zinc binding" evidence="1">
    <location>
        <begin position="9"/>
        <end position="72"/>
    </location>
</feature>
<dbReference type="Pfam" id="PF08421">
    <property type="entry name" value="Methyltransf_13"/>
    <property type="match status" value="1"/>
</dbReference>
<dbReference type="AlphaFoldDB" id="A0A382GBB6"/>
<dbReference type="PANTHER" id="PTHR43861:SF5">
    <property type="entry name" value="BLL5978 PROTEIN"/>
    <property type="match status" value="1"/>
</dbReference>
<dbReference type="Pfam" id="PF08484">
    <property type="entry name" value="Methyltransf_14"/>
    <property type="match status" value="1"/>
</dbReference>
<dbReference type="PANTHER" id="PTHR43861">
    <property type="entry name" value="TRANS-ACONITATE 2-METHYLTRANSFERASE-RELATED"/>
    <property type="match status" value="1"/>
</dbReference>
<protein>
    <recommendedName>
        <fullName evidence="4">Methyltransferase putative zinc binding domain-containing protein</fullName>
    </recommendedName>
</protein>
<name>A0A382GBB6_9ZZZZ</name>
<reference evidence="3" key="1">
    <citation type="submission" date="2018-05" db="EMBL/GenBank/DDBJ databases">
        <authorList>
            <person name="Lanie J.A."/>
            <person name="Ng W.-L."/>
            <person name="Kazmierczak K.M."/>
            <person name="Andrzejewski T.M."/>
            <person name="Davidsen T.M."/>
            <person name="Wayne K.J."/>
            <person name="Tettelin H."/>
            <person name="Glass J.I."/>
            <person name="Rusch D."/>
            <person name="Podicherti R."/>
            <person name="Tsui H.-C.T."/>
            <person name="Winkler M.E."/>
        </authorList>
    </citation>
    <scope>NUCLEOTIDE SEQUENCE</scope>
</reference>
<gene>
    <name evidence="3" type="ORF">METZ01_LOCUS224731</name>
</gene>
<dbReference type="EMBL" id="UINC01054320">
    <property type="protein sequence ID" value="SVB71877.1"/>
    <property type="molecule type" value="Genomic_DNA"/>
</dbReference>
<evidence type="ECO:0008006" key="4">
    <source>
        <dbReference type="Google" id="ProtNLM"/>
    </source>
</evidence>
<dbReference type="Pfam" id="PF13489">
    <property type="entry name" value="Methyltransf_23"/>
    <property type="match status" value="1"/>
</dbReference>
<dbReference type="InterPro" id="IPR013691">
    <property type="entry name" value="MeTrfase_14"/>
</dbReference>
<organism evidence="3">
    <name type="scientific">marine metagenome</name>
    <dbReference type="NCBI Taxonomy" id="408172"/>
    <lineage>
        <taxon>unclassified sequences</taxon>
        <taxon>metagenomes</taxon>
        <taxon>ecological metagenomes</taxon>
    </lineage>
</organism>
<dbReference type="Gene3D" id="6.20.50.110">
    <property type="entry name" value="Methyltransferase, zinc-binding domain"/>
    <property type="match status" value="1"/>
</dbReference>
<dbReference type="InterPro" id="IPR038576">
    <property type="entry name" value="Methyltransf_Zn-bd_dom_put_sf"/>
</dbReference>